<proteinExistence type="predicted"/>
<organism evidence="2 3">
    <name type="scientific">Bryocella elongata</name>
    <dbReference type="NCBI Taxonomy" id="863522"/>
    <lineage>
        <taxon>Bacteria</taxon>
        <taxon>Pseudomonadati</taxon>
        <taxon>Acidobacteriota</taxon>
        <taxon>Terriglobia</taxon>
        <taxon>Terriglobales</taxon>
        <taxon>Acidobacteriaceae</taxon>
        <taxon>Bryocella</taxon>
    </lineage>
</organism>
<evidence type="ECO:0000259" key="1">
    <source>
        <dbReference type="Pfam" id="PF12697"/>
    </source>
</evidence>
<dbReference type="InterPro" id="IPR029058">
    <property type="entry name" value="AB_hydrolase_fold"/>
</dbReference>
<evidence type="ECO:0000313" key="3">
    <source>
        <dbReference type="Proteomes" id="UP000236728"/>
    </source>
</evidence>
<dbReference type="PANTHER" id="PTHR37017:SF11">
    <property type="entry name" value="ESTERASE_LIPASE_THIOESTERASE DOMAIN-CONTAINING PROTEIN"/>
    <property type="match status" value="1"/>
</dbReference>
<gene>
    <name evidence="2" type="ORF">SAMN05421819_4320</name>
</gene>
<dbReference type="InterPro" id="IPR052897">
    <property type="entry name" value="Sec-Metab_Biosynth_Hydrolase"/>
</dbReference>
<keyword evidence="3" id="KW-1185">Reference proteome</keyword>
<dbReference type="Gene3D" id="3.40.50.1820">
    <property type="entry name" value="alpha/beta hydrolase"/>
    <property type="match status" value="1"/>
</dbReference>
<reference evidence="2 3" key="1">
    <citation type="submission" date="2016-10" db="EMBL/GenBank/DDBJ databases">
        <authorList>
            <person name="de Groot N.N."/>
        </authorList>
    </citation>
    <scope>NUCLEOTIDE SEQUENCE [LARGE SCALE GENOMIC DNA]</scope>
    <source>
        <strain evidence="2 3">DSM 22489</strain>
    </source>
</reference>
<name>A0A1H6C959_9BACT</name>
<dbReference type="RefSeq" id="WP_200821612.1">
    <property type="nucleotide sequence ID" value="NZ_FNVA01000009.1"/>
</dbReference>
<dbReference type="InterPro" id="IPR000073">
    <property type="entry name" value="AB_hydrolase_1"/>
</dbReference>
<evidence type="ECO:0000313" key="2">
    <source>
        <dbReference type="EMBL" id="SEG69165.1"/>
    </source>
</evidence>
<dbReference type="EMBL" id="FNVA01000009">
    <property type="protein sequence ID" value="SEG69165.1"/>
    <property type="molecule type" value="Genomic_DNA"/>
</dbReference>
<sequence length="285" mass="30277">MKPFRGLVMSAVERLDRSKIMASKASFQRALWRILPVIALMVAGASLAHAQAKNPEPVKNIVLVHGGFVDGSGWESVYKILTKKGYHVTVVQNPTISLEGDVTVTKRAIDAMNGPVILVGHSYGGAVISQAGTDPNVVGLVYITAFALDNGESVGSLLKNPAPGATPPPIMPPQDGFLLLDREKFPAAFAGDVNPEIAAFMAASQVPWGLEALNGTVTDAAWKTKPSWYLITTEDRMIPPDAQRFMSKRAGSRVVAVKASHSVFLSHPDAVASLIEQAAVSSPSK</sequence>
<dbReference type="PANTHER" id="PTHR37017">
    <property type="entry name" value="AB HYDROLASE-1 DOMAIN-CONTAINING PROTEIN-RELATED"/>
    <property type="match status" value="1"/>
</dbReference>
<dbReference type="Pfam" id="PF12697">
    <property type="entry name" value="Abhydrolase_6"/>
    <property type="match status" value="1"/>
</dbReference>
<accession>A0A1H6C959</accession>
<dbReference type="Proteomes" id="UP000236728">
    <property type="component" value="Unassembled WGS sequence"/>
</dbReference>
<dbReference type="SUPFAM" id="SSF53474">
    <property type="entry name" value="alpha/beta-Hydrolases"/>
    <property type="match status" value="1"/>
</dbReference>
<dbReference type="AlphaFoldDB" id="A0A1H6C959"/>
<protein>
    <submittedName>
        <fullName evidence="2">Pimeloyl-ACP methyl ester carboxylesterase</fullName>
    </submittedName>
</protein>
<feature type="domain" description="AB hydrolase-1" evidence="1">
    <location>
        <begin position="61"/>
        <end position="273"/>
    </location>
</feature>